<dbReference type="Pfam" id="PF00990">
    <property type="entry name" value="GGDEF"/>
    <property type="match status" value="1"/>
</dbReference>
<sequence length="326" mass="34957">MPQKIGEGFVLGLSPRYKCYHLGKQAAGTVVEVVLSCVNNVRLMDHANFLLYSEGKTFQFIGGRTEKSPARLAIPRTANWHIVVDRVGFQALSDSNVRTIPPKGAKPAAPLLAPGTGNAAPAAAAGSQAARPTSEADVLTRMLNELNTYKQIANTDSLTGLANRRAFDARMTQIFSDPKNLAGTALILTDIDHFKSFNDRFGHLVGDRILKSVAEAIRGSLPKAAFSARTGGEEFGIIVQVTSPDDAFDIAELARRAVESTSFTHQPGATEGSKITISLGLCMAGQSLSLEDLYIKADLALYGSKNDGRNRTSVYQDDMQDNSTPA</sequence>
<dbReference type="Proteomes" id="UP001081283">
    <property type="component" value="Unassembled WGS sequence"/>
</dbReference>
<dbReference type="EMBL" id="JAOVZQ010000001">
    <property type="protein sequence ID" value="MCY0095415.1"/>
    <property type="molecule type" value="Genomic_DNA"/>
</dbReference>
<dbReference type="InterPro" id="IPR029787">
    <property type="entry name" value="Nucleotide_cyclase"/>
</dbReference>
<dbReference type="Gene3D" id="4.10.1210.10">
    <property type="entry name" value="Atu1913-like"/>
    <property type="match status" value="1"/>
</dbReference>
<dbReference type="PROSITE" id="PS50887">
    <property type="entry name" value="GGDEF"/>
    <property type="match status" value="1"/>
</dbReference>
<dbReference type="RefSeq" id="WP_267613296.1">
    <property type="nucleotide sequence ID" value="NZ_JAOVZQ010000001.1"/>
</dbReference>
<dbReference type="InterPro" id="IPR000160">
    <property type="entry name" value="GGDEF_dom"/>
</dbReference>
<evidence type="ECO:0000256" key="2">
    <source>
        <dbReference type="ARBA" id="ARBA00034247"/>
    </source>
</evidence>
<organism evidence="4 5">
    <name type="scientific">Hoeflea ulvae</name>
    <dbReference type="NCBI Taxonomy" id="2983764"/>
    <lineage>
        <taxon>Bacteria</taxon>
        <taxon>Pseudomonadati</taxon>
        <taxon>Pseudomonadota</taxon>
        <taxon>Alphaproteobacteria</taxon>
        <taxon>Hyphomicrobiales</taxon>
        <taxon>Rhizobiaceae</taxon>
        <taxon>Hoeflea</taxon>
    </lineage>
</organism>
<dbReference type="InterPro" id="IPR015073">
    <property type="entry name" value="DUF1883"/>
</dbReference>
<dbReference type="NCBIfam" id="TIGR00254">
    <property type="entry name" value="GGDEF"/>
    <property type="match status" value="1"/>
</dbReference>
<comment type="caution">
    <text evidence="4">The sequence shown here is derived from an EMBL/GenBank/DDBJ whole genome shotgun (WGS) entry which is preliminary data.</text>
</comment>
<proteinExistence type="predicted"/>
<dbReference type="CDD" id="cd01949">
    <property type="entry name" value="GGDEF"/>
    <property type="match status" value="1"/>
</dbReference>
<comment type="catalytic activity">
    <reaction evidence="2">
        <text>2 GTP = 3',3'-c-di-GMP + 2 diphosphate</text>
        <dbReference type="Rhea" id="RHEA:24898"/>
        <dbReference type="ChEBI" id="CHEBI:33019"/>
        <dbReference type="ChEBI" id="CHEBI:37565"/>
        <dbReference type="ChEBI" id="CHEBI:58805"/>
        <dbReference type="EC" id="2.7.7.65"/>
    </reaction>
</comment>
<dbReference type="Pfam" id="PF08980">
    <property type="entry name" value="DUF1883"/>
    <property type="match status" value="1"/>
</dbReference>
<evidence type="ECO:0000313" key="4">
    <source>
        <dbReference type="EMBL" id="MCY0095415.1"/>
    </source>
</evidence>
<dbReference type="SUPFAM" id="SSF141099">
    <property type="entry name" value="Atu1913-like"/>
    <property type="match status" value="1"/>
</dbReference>
<accession>A0ABT3YI59</accession>
<dbReference type="InterPro" id="IPR050469">
    <property type="entry name" value="Diguanylate_Cyclase"/>
</dbReference>
<reference evidence="4" key="1">
    <citation type="submission" date="2022-10" db="EMBL/GenBank/DDBJ databases">
        <title>Hoeflea sp. J2-29, isolated from marine algae.</title>
        <authorList>
            <person name="Kristyanto S."/>
            <person name="Kim J.M."/>
            <person name="Jeon C.O."/>
        </authorList>
    </citation>
    <scope>NUCLEOTIDE SEQUENCE</scope>
    <source>
        <strain evidence="4">J2-29</strain>
    </source>
</reference>
<gene>
    <name evidence="4" type="ORF">OEG82_15520</name>
</gene>
<evidence type="ECO:0000259" key="3">
    <source>
        <dbReference type="PROSITE" id="PS50887"/>
    </source>
</evidence>
<dbReference type="PANTHER" id="PTHR45138">
    <property type="entry name" value="REGULATORY COMPONENTS OF SENSORY TRANSDUCTION SYSTEM"/>
    <property type="match status" value="1"/>
</dbReference>
<dbReference type="EC" id="2.7.7.65" evidence="1"/>
<name>A0ABT3YI59_9HYPH</name>
<dbReference type="Gene3D" id="3.30.70.270">
    <property type="match status" value="1"/>
</dbReference>
<feature type="domain" description="GGDEF" evidence="3">
    <location>
        <begin position="182"/>
        <end position="317"/>
    </location>
</feature>
<dbReference type="SMART" id="SM00267">
    <property type="entry name" value="GGDEF"/>
    <property type="match status" value="1"/>
</dbReference>
<dbReference type="SUPFAM" id="SSF55073">
    <property type="entry name" value="Nucleotide cyclase"/>
    <property type="match status" value="1"/>
</dbReference>
<dbReference type="PANTHER" id="PTHR45138:SF9">
    <property type="entry name" value="DIGUANYLATE CYCLASE DGCM-RELATED"/>
    <property type="match status" value="1"/>
</dbReference>
<keyword evidence="5" id="KW-1185">Reference proteome</keyword>
<dbReference type="InterPro" id="IPR043128">
    <property type="entry name" value="Rev_trsase/Diguanyl_cyclase"/>
</dbReference>
<dbReference type="InterPro" id="IPR036488">
    <property type="entry name" value="DUF1883-like_sf"/>
</dbReference>
<protein>
    <recommendedName>
        <fullName evidence="1">diguanylate cyclase</fullName>
        <ecNumber evidence="1">2.7.7.65</ecNumber>
    </recommendedName>
</protein>
<evidence type="ECO:0000256" key="1">
    <source>
        <dbReference type="ARBA" id="ARBA00012528"/>
    </source>
</evidence>
<evidence type="ECO:0000313" key="5">
    <source>
        <dbReference type="Proteomes" id="UP001081283"/>
    </source>
</evidence>